<evidence type="ECO:0000313" key="2">
    <source>
        <dbReference type="Proteomes" id="UP000092993"/>
    </source>
</evidence>
<dbReference type="AlphaFoldDB" id="A0A1C7LX62"/>
<gene>
    <name evidence="1" type="ORF">A0H81_10920</name>
</gene>
<dbReference type="EMBL" id="LUGG01000018">
    <property type="protein sequence ID" value="OBZ69293.1"/>
    <property type="molecule type" value="Genomic_DNA"/>
</dbReference>
<proteinExistence type="predicted"/>
<evidence type="ECO:0000313" key="1">
    <source>
        <dbReference type="EMBL" id="OBZ69293.1"/>
    </source>
</evidence>
<accession>A0A1C7LX62</accession>
<dbReference type="OrthoDB" id="39497at2759"/>
<dbReference type="Proteomes" id="UP000092993">
    <property type="component" value="Unassembled WGS sequence"/>
</dbReference>
<name>A0A1C7LX62_GRIFR</name>
<reference evidence="1 2" key="1">
    <citation type="submission" date="2016-03" db="EMBL/GenBank/DDBJ databases">
        <title>Whole genome sequencing of Grifola frondosa 9006-11.</title>
        <authorList>
            <person name="Min B."/>
            <person name="Park H."/>
            <person name="Kim J.-G."/>
            <person name="Cho H."/>
            <person name="Oh Y.-L."/>
            <person name="Kong W.-S."/>
            <person name="Choi I.-G."/>
        </authorList>
    </citation>
    <scope>NUCLEOTIDE SEQUENCE [LARGE SCALE GENOMIC DNA]</scope>
    <source>
        <strain evidence="1 2">9006-11</strain>
    </source>
</reference>
<organism evidence="1 2">
    <name type="scientific">Grifola frondosa</name>
    <name type="common">Maitake</name>
    <name type="synonym">Polyporus frondosus</name>
    <dbReference type="NCBI Taxonomy" id="5627"/>
    <lineage>
        <taxon>Eukaryota</taxon>
        <taxon>Fungi</taxon>
        <taxon>Dikarya</taxon>
        <taxon>Basidiomycota</taxon>
        <taxon>Agaricomycotina</taxon>
        <taxon>Agaricomycetes</taxon>
        <taxon>Polyporales</taxon>
        <taxon>Grifolaceae</taxon>
        <taxon>Grifola</taxon>
    </lineage>
</organism>
<protein>
    <submittedName>
        <fullName evidence="1">Uncharacterized protein</fullName>
    </submittedName>
</protein>
<keyword evidence="2" id="KW-1185">Reference proteome</keyword>
<comment type="caution">
    <text evidence="1">The sequence shown here is derived from an EMBL/GenBank/DDBJ whole genome shotgun (WGS) entry which is preliminary data.</text>
</comment>
<sequence>MAPGRIGTALKYQRPATVAEEIRIKLHQFCSDAQALTRFYDDELAQLPHVPDEPPPLRI</sequence>